<dbReference type="RefSeq" id="WP_078074322.1">
    <property type="nucleotide sequence ID" value="NZ_CP018047.1"/>
</dbReference>
<dbReference type="Gene3D" id="3.30.9.30">
    <property type="match status" value="1"/>
</dbReference>
<proteinExistence type="predicted"/>
<reference evidence="4 5" key="1">
    <citation type="submission" date="2016-11" db="EMBL/GenBank/DDBJ databases">
        <title>Complete genome sequence of Streptomyces niveus SCSIO 3406.</title>
        <authorList>
            <person name="Zhu Q."/>
            <person name="Cheng W."/>
            <person name="Song Y."/>
            <person name="Li Q."/>
            <person name="Ju J."/>
        </authorList>
    </citation>
    <scope>NUCLEOTIDE SEQUENCE [LARGE SCALE GENOMIC DNA]</scope>
    <source>
        <strain evidence="4 5">SCSIO 3406</strain>
    </source>
</reference>
<protein>
    <submittedName>
        <fullName evidence="4">Flavin-dependent oxidoreductase</fullName>
    </submittedName>
</protein>
<evidence type="ECO:0000313" key="5">
    <source>
        <dbReference type="Proteomes" id="UP000189677"/>
    </source>
</evidence>
<gene>
    <name evidence="4" type="ORF">BBN63_05605</name>
</gene>
<dbReference type="InterPro" id="IPR002938">
    <property type="entry name" value="FAD-bd"/>
</dbReference>
<dbReference type="Gene3D" id="3.50.50.60">
    <property type="entry name" value="FAD/NAD(P)-binding domain"/>
    <property type="match status" value="1"/>
</dbReference>
<name>A0A1U9QNL4_STRNV</name>
<dbReference type="InterPro" id="IPR050493">
    <property type="entry name" value="FAD-dep_Monooxygenase_BioMet"/>
</dbReference>
<keyword evidence="1" id="KW-0560">Oxidoreductase</keyword>
<dbReference type="SUPFAM" id="SSF54373">
    <property type="entry name" value="FAD-linked reductases, C-terminal domain"/>
    <property type="match status" value="1"/>
</dbReference>
<accession>A0A1U9QNL4</accession>
<dbReference type="GO" id="GO:0071949">
    <property type="term" value="F:FAD binding"/>
    <property type="evidence" value="ECO:0007669"/>
    <property type="project" value="InterPro"/>
</dbReference>
<dbReference type="GO" id="GO:0004497">
    <property type="term" value="F:monooxygenase activity"/>
    <property type="evidence" value="ECO:0007669"/>
    <property type="project" value="UniProtKB-KW"/>
</dbReference>
<sequence>MTPVLIAGGGIGGLTAALSLHTAGIEAVVVESARRIEPLGVGMNLLSHGVRELTELGLGDDLAALGVATAEHVYCDSSGDQLFAEPRGLDQGYLWPQYSIHRGELHLLLLDRVRERLGPDAVRTGTRLLDFTEGPDAVHVRVEDRESGAVETLDAGALIGADGLRSAVRAQLHPDEGPLAWSGHRMWRGVTKVNRPFLTGTSMAIVRDGDASLVAYPIGRDRINWVCLVRVAEPGPLPEGDAVNAVDDHRTALLKDVLPHYESWSMGWLDVPDLLERSDHILEYPMVDRDPLPAWGRGRVTLLGDAAHPMYPAGANGASQAIVDARVLAFELARADGDTPAGLAAYEGARLEATAAVVQAGRAMERAGTAIPWNRGSLARMAEMYRQMAADDIAALNGRPSLTPPGRS</sequence>
<keyword evidence="2" id="KW-0503">Monooxygenase</keyword>
<dbReference type="KEGG" id="snw:BBN63_05605"/>
<evidence type="ECO:0000256" key="2">
    <source>
        <dbReference type="ARBA" id="ARBA00023033"/>
    </source>
</evidence>
<dbReference type="PRINTS" id="PR00420">
    <property type="entry name" value="RNGMNOXGNASE"/>
</dbReference>
<dbReference type="OrthoDB" id="9782160at2"/>
<dbReference type="PANTHER" id="PTHR13789">
    <property type="entry name" value="MONOOXYGENASE"/>
    <property type="match status" value="1"/>
</dbReference>
<feature type="domain" description="FAD-binding" evidence="3">
    <location>
        <begin position="294"/>
        <end position="359"/>
    </location>
</feature>
<dbReference type="EMBL" id="CP018047">
    <property type="protein sequence ID" value="AQU65797.1"/>
    <property type="molecule type" value="Genomic_DNA"/>
</dbReference>
<dbReference type="SUPFAM" id="SSF51905">
    <property type="entry name" value="FAD/NAD(P)-binding domain"/>
    <property type="match status" value="1"/>
</dbReference>
<dbReference type="Pfam" id="PF01494">
    <property type="entry name" value="FAD_binding_3"/>
    <property type="match status" value="2"/>
</dbReference>
<evidence type="ECO:0000256" key="1">
    <source>
        <dbReference type="ARBA" id="ARBA00023002"/>
    </source>
</evidence>
<evidence type="ECO:0000313" key="4">
    <source>
        <dbReference type="EMBL" id="AQU65797.1"/>
    </source>
</evidence>
<feature type="domain" description="FAD-binding" evidence="3">
    <location>
        <begin position="2"/>
        <end position="173"/>
    </location>
</feature>
<organism evidence="4 5">
    <name type="scientific">Streptomyces niveus</name>
    <name type="common">Streptomyces spheroides</name>
    <dbReference type="NCBI Taxonomy" id="193462"/>
    <lineage>
        <taxon>Bacteria</taxon>
        <taxon>Bacillati</taxon>
        <taxon>Actinomycetota</taxon>
        <taxon>Actinomycetes</taxon>
        <taxon>Kitasatosporales</taxon>
        <taxon>Streptomycetaceae</taxon>
        <taxon>Streptomyces</taxon>
    </lineage>
</organism>
<dbReference type="Proteomes" id="UP000189677">
    <property type="component" value="Chromosome"/>
</dbReference>
<evidence type="ECO:0000259" key="3">
    <source>
        <dbReference type="Pfam" id="PF01494"/>
    </source>
</evidence>
<keyword evidence="5" id="KW-1185">Reference proteome</keyword>
<dbReference type="NCBIfam" id="NF005720">
    <property type="entry name" value="PRK07538.1"/>
    <property type="match status" value="1"/>
</dbReference>
<dbReference type="InterPro" id="IPR036188">
    <property type="entry name" value="FAD/NAD-bd_sf"/>
</dbReference>
<dbReference type="AlphaFoldDB" id="A0A1U9QNL4"/>
<dbReference type="PANTHER" id="PTHR13789:SF268">
    <property type="entry name" value="5-METHYLPHENAZINE-1-CARBOXYLATE 1-MONOOXYGENASE"/>
    <property type="match status" value="1"/>
</dbReference>